<feature type="transmembrane region" description="Helical" evidence="1">
    <location>
        <begin position="12"/>
        <end position="30"/>
    </location>
</feature>
<gene>
    <name evidence="2" type="ORF">PAHAL_4G051300</name>
</gene>
<name>A0A2T8JBU3_9POAL</name>
<reference evidence="2" key="1">
    <citation type="submission" date="2018-04" db="EMBL/GenBank/DDBJ databases">
        <title>WGS assembly of Panicum hallii.</title>
        <authorList>
            <person name="Lovell J."/>
            <person name="Jenkins J."/>
            <person name="Lowry D."/>
            <person name="Mamidi S."/>
            <person name="Sreedasyam A."/>
            <person name="Weng X."/>
            <person name="Barry K."/>
            <person name="Bonette J."/>
            <person name="Campitelli B."/>
            <person name="Daum C."/>
            <person name="Gordon S."/>
            <person name="Gould B."/>
            <person name="Lipzen A."/>
            <person name="Macqueen A."/>
            <person name="Palacio-Mejia J."/>
            <person name="Plott C."/>
            <person name="Shakirov E."/>
            <person name="Shu S."/>
            <person name="Yoshinaga Y."/>
            <person name="Zane M."/>
            <person name="Rokhsar D."/>
            <person name="Grimwood J."/>
            <person name="Schmutz J."/>
            <person name="Juenger T."/>
        </authorList>
    </citation>
    <scope>NUCLEOTIDE SEQUENCE [LARGE SCALE GENOMIC DNA]</scope>
    <source>
        <strain evidence="2">FIL2</strain>
    </source>
</reference>
<feature type="transmembrane region" description="Helical" evidence="1">
    <location>
        <begin position="36"/>
        <end position="57"/>
    </location>
</feature>
<evidence type="ECO:0000313" key="2">
    <source>
        <dbReference type="EMBL" id="PVH47396.1"/>
    </source>
</evidence>
<sequence>MHMAAVVDWSHKTLITFVSLGGSVLIPFPIRSSPGLVMGIGYGVQLLYISVESAFHYELMRPYSTSRPFGLHA</sequence>
<dbReference type="Gramene" id="PVH47396">
    <property type="protein sequence ID" value="PVH47396"/>
    <property type="gene ID" value="PAHAL_4G051300"/>
</dbReference>
<accession>A0A2T8JBU3</accession>
<protein>
    <submittedName>
        <fullName evidence="2">Uncharacterized protein</fullName>
    </submittedName>
</protein>
<organism evidence="2">
    <name type="scientific">Panicum hallii</name>
    <dbReference type="NCBI Taxonomy" id="206008"/>
    <lineage>
        <taxon>Eukaryota</taxon>
        <taxon>Viridiplantae</taxon>
        <taxon>Streptophyta</taxon>
        <taxon>Embryophyta</taxon>
        <taxon>Tracheophyta</taxon>
        <taxon>Spermatophyta</taxon>
        <taxon>Magnoliopsida</taxon>
        <taxon>Liliopsida</taxon>
        <taxon>Poales</taxon>
        <taxon>Poaceae</taxon>
        <taxon>PACMAD clade</taxon>
        <taxon>Panicoideae</taxon>
        <taxon>Panicodae</taxon>
        <taxon>Paniceae</taxon>
        <taxon>Panicinae</taxon>
        <taxon>Panicum</taxon>
        <taxon>Panicum sect. Panicum</taxon>
    </lineage>
</organism>
<proteinExistence type="predicted"/>
<dbReference type="EMBL" id="CM008049">
    <property type="protein sequence ID" value="PVH47396.1"/>
    <property type="molecule type" value="Genomic_DNA"/>
</dbReference>
<keyword evidence="1" id="KW-0472">Membrane</keyword>
<keyword evidence="1" id="KW-0812">Transmembrane</keyword>
<evidence type="ECO:0000256" key="1">
    <source>
        <dbReference type="SAM" id="Phobius"/>
    </source>
</evidence>
<keyword evidence="1" id="KW-1133">Transmembrane helix</keyword>
<dbReference type="Proteomes" id="UP000243499">
    <property type="component" value="Chromosome 4"/>
</dbReference>
<dbReference type="AlphaFoldDB" id="A0A2T8JBU3"/>